<feature type="region of interest" description="Disordered" evidence="2">
    <location>
        <begin position="266"/>
        <end position="304"/>
    </location>
</feature>
<feature type="compositionally biased region" description="Polar residues" evidence="2">
    <location>
        <begin position="12"/>
        <end position="22"/>
    </location>
</feature>
<proteinExistence type="predicted"/>
<dbReference type="SUPFAM" id="SSF48403">
    <property type="entry name" value="Ankyrin repeat"/>
    <property type="match status" value="1"/>
</dbReference>
<name>A0A439D9W1_9PEZI</name>
<keyword evidence="5" id="KW-1185">Reference proteome</keyword>
<evidence type="ECO:0000313" key="4">
    <source>
        <dbReference type="EMBL" id="RWA11181.1"/>
    </source>
</evidence>
<dbReference type="EMBL" id="RYZI01000088">
    <property type="protein sequence ID" value="RWA11181.1"/>
    <property type="molecule type" value="Genomic_DNA"/>
</dbReference>
<feature type="transmembrane region" description="Helical" evidence="3">
    <location>
        <begin position="669"/>
        <end position="690"/>
    </location>
</feature>
<evidence type="ECO:0000256" key="3">
    <source>
        <dbReference type="SAM" id="Phobius"/>
    </source>
</evidence>
<dbReference type="SMART" id="SM00248">
    <property type="entry name" value="ANK"/>
    <property type="match status" value="2"/>
</dbReference>
<dbReference type="Proteomes" id="UP000286045">
    <property type="component" value="Unassembled WGS sequence"/>
</dbReference>
<dbReference type="PROSITE" id="PS50088">
    <property type="entry name" value="ANK_REPEAT"/>
    <property type="match status" value="1"/>
</dbReference>
<keyword evidence="3" id="KW-0812">Transmembrane</keyword>
<keyword evidence="1" id="KW-0040">ANK repeat</keyword>
<dbReference type="STRING" id="363999.A0A439D9W1"/>
<keyword evidence="3" id="KW-0472">Membrane</keyword>
<dbReference type="AlphaFoldDB" id="A0A439D9W1"/>
<feature type="compositionally biased region" description="Basic and acidic residues" evidence="2">
    <location>
        <begin position="278"/>
        <end position="304"/>
    </location>
</feature>
<evidence type="ECO:0000256" key="1">
    <source>
        <dbReference type="PROSITE-ProRule" id="PRU00023"/>
    </source>
</evidence>
<protein>
    <submittedName>
        <fullName evidence="4">Uncharacterized protein</fullName>
    </submittedName>
</protein>
<feature type="region of interest" description="Disordered" evidence="2">
    <location>
        <begin position="1"/>
        <end position="25"/>
    </location>
</feature>
<reference evidence="4 5" key="1">
    <citation type="submission" date="2018-12" db="EMBL/GenBank/DDBJ databases">
        <title>Draft genome sequence of Xylaria grammica IHI A82.</title>
        <authorList>
            <person name="Buettner E."/>
            <person name="Kellner H."/>
        </authorList>
    </citation>
    <scope>NUCLEOTIDE SEQUENCE [LARGE SCALE GENOMIC DNA]</scope>
    <source>
        <strain evidence="4 5">IHI A82</strain>
    </source>
</reference>
<feature type="repeat" description="ANK" evidence="1">
    <location>
        <begin position="161"/>
        <end position="193"/>
    </location>
</feature>
<gene>
    <name evidence="4" type="ORF">EKO27_g3936</name>
</gene>
<accession>A0A439D9W1</accession>
<dbReference type="InterPro" id="IPR002110">
    <property type="entry name" value="Ankyrin_rpt"/>
</dbReference>
<feature type="transmembrane region" description="Helical" evidence="3">
    <location>
        <begin position="733"/>
        <end position="756"/>
    </location>
</feature>
<dbReference type="InterPro" id="IPR036770">
    <property type="entry name" value="Ankyrin_rpt-contain_sf"/>
</dbReference>
<sequence>MFPGSGTDMSPARQQESASAQGHSGERIYLDEHKDRCRMVKFNSIIGWPHKKLPEDWESQLLSWIEECHSSQLRVDINRLARYCVYLNYLPVVEYLVRNENADLTQQDKRGRSAIFYAMSKSKYEIKPTDYLPMLKYIVSSYPDKSADAVKGVLDQKDKTGERTPLHYAVESTNLLGIEFLLAMNASTGIRDRRGKTAVDLIDSIDPTDDPGTQFPWQMRLIFEFNERLEDWKNVTIGEVKFHGSNRYLYQPHRLPTKPIKSIFQGDLTPLQSGTGGEARHRQLESTSEETSHENSTRDDGKREPTWLHVSSGIMAFALLRRYGRQIDYTLHALDAILPWYQESHSNSLIKPEFVNGEPKYSSNFTFSDEVEKVRKCAIVFPCLVLRNKEDYKKAMEKTMEWKSWVANDFKKLVQYERTLDETYFPVLDPEDRATRNEDQVVSKEKETTDTLLTVPQLRLWRFDDCVLTAYPEVPAAGAIADQQELKWIPDSDEVGKIRTPEVLTGLIIAHHISKFGERQLGKLPSPLDIFETSVFRVLLKVEAYLKLPEPVMKEEDAIMFHIYDIREELVMIQQILGQQLDIVTKLIQDVERLCSKEKPPESSSDFRGLGLETLRTRAWQRVELSKVKLHQYRERVDKIDANAERIEQRIQDRLNLRRTFTSIKDARASLMISTAVIGFTIITIIFAPLSFMTSLFALPIDILSQNQYKSAVASENGTDSTTLYSTRYVGTWFFVAEIATIIFSAVMVAISIWFLRHTEWFAAQDEATSRASVRWLGLGLGREEQSGAATSADTNGSGSRSLKNRFRRRDPPERGGLLGI</sequence>
<feature type="compositionally biased region" description="Polar residues" evidence="2">
    <location>
        <begin position="788"/>
        <end position="802"/>
    </location>
</feature>
<evidence type="ECO:0000256" key="2">
    <source>
        <dbReference type="SAM" id="MobiDB-lite"/>
    </source>
</evidence>
<dbReference type="Pfam" id="PF12796">
    <property type="entry name" value="Ank_2"/>
    <property type="match status" value="1"/>
</dbReference>
<comment type="caution">
    <text evidence="4">The sequence shown here is derived from an EMBL/GenBank/DDBJ whole genome shotgun (WGS) entry which is preliminary data.</text>
</comment>
<dbReference type="Gene3D" id="1.25.40.20">
    <property type="entry name" value="Ankyrin repeat-containing domain"/>
    <property type="match status" value="1"/>
</dbReference>
<organism evidence="4 5">
    <name type="scientific">Xylaria grammica</name>
    <dbReference type="NCBI Taxonomy" id="363999"/>
    <lineage>
        <taxon>Eukaryota</taxon>
        <taxon>Fungi</taxon>
        <taxon>Dikarya</taxon>
        <taxon>Ascomycota</taxon>
        <taxon>Pezizomycotina</taxon>
        <taxon>Sordariomycetes</taxon>
        <taxon>Xylariomycetidae</taxon>
        <taxon>Xylariales</taxon>
        <taxon>Xylariaceae</taxon>
        <taxon>Xylaria</taxon>
    </lineage>
</organism>
<feature type="region of interest" description="Disordered" evidence="2">
    <location>
        <begin position="786"/>
        <end position="821"/>
    </location>
</feature>
<keyword evidence="3" id="KW-1133">Transmembrane helix</keyword>
<evidence type="ECO:0000313" key="5">
    <source>
        <dbReference type="Proteomes" id="UP000286045"/>
    </source>
</evidence>